<dbReference type="GO" id="GO:0005886">
    <property type="term" value="C:plasma membrane"/>
    <property type="evidence" value="ECO:0007669"/>
    <property type="project" value="UniProtKB-SubCell"/>
</dbReference>
<evidence type="ECO:0000313" key="8">
    <source>
        <dbReference type="Proteomes" id="UP000237056"/>
    </source>
</evidence>
<feature type="transmembrane region" description="Helical" evidence="6">
    <location>
        <begin position="35"/>
        <end position="58"/>
    </location>
</feature>
<feature type="transmembrane region" description="Helical" evidence="6">
    <location>
        <begin position="183"/>
        <end position="209"/>
    </location>
</feature>
<keyword evidence="2" id="KW-1003">Cell membrane</keyword>
<dbReference type="EMBL" id="PQNY01000010">
    <property type="protein sequence ID" value="POS01445.1"/>
    <property type="molecule type" value="Genomic_DNA"/>
</dbReference>
<gene>
    <name evidence="7" type="ORF">Q361_11028</name>
</gene>
<evidence type="ECO:0000256" key="3">
    <source>
        <dbReference type="ARBA" id="ARBA00022692"/>
    </source>
</evidence>
<reference evidence="7 8" key="1">
    <citation type="submission" date="2018-01" db="EMBL/GenBank/DDBJ databases">
        <title>Genomic Encyclopedia of Type Strains, Phase I: the one thousand microbial genomes (KMG-I) project.</title>
        <authorList>
            <person name="Goeker M."/>
        </authorList>
    </citation>
    <scope>NUCLEOTIDE SEQUENCE [LARGE SCALE GENOMIC DNA]</scope>
    <source>
        <strain evidence="7 8">DSM 17960</strain>
    </source>
</reference>
<feature type="transmembrane region" description="Helical" evidence="6">
    <location>
        <begin position="98"/>
        <end position="118"/>
    </location>
</feature>
<dbReference type="Proteomes" id="UP000237056">
    <property type="component" value="Unassembled WGS sequence"/>
</dbReference>
<dbReference type="InterPro" id="IPR017039">
    <property type="entry name" value="Virul_fac_BrkB"/>
</dbReference>
<organism evidence="7 8">
    <name type="scientific">Flavobacterium croceum DSM 17960</name>
    <dbReference type="NCBI Taxonomy" id="1121886"/>
    <lineage>
        <taxon>Bacteria</taxon>
        <taxon>Pseudomonadati</taxon>
        <taxon>Bacteroidota</taxon>
        <taxon>Flavobacteriia</taxon>
        <taxon>Flavobacteriales</taxon>
        <taxon>Flavobacteriaceae</taxon>
        <taxon>Flavobacterium</taxon>
    </lineage>
</organism>
<comment type="caution">
    <text evidence="7">The sequence shown here is derived from an EMBL/GenBank/DDBJ whole genome shotgun (WGS) entry which is preliminary data.</text>
</comment>
<dbReference type="NCBIfam" id="TIGR00765">
    <property type="entry name" value="yihY_not_rbn"/>
    <property type="match status" value="1"/>
</dbReference>
<accession>A0A2S4N6V4</accession>
<dbReference type="PANTHER" id="PTHR30213:SF1">
    <property type="entry name" value="INNER MEMBRANE PROTEIN YHJD"/>
    <property type="match status" value="1"/>
</dbReference>
<evidence type="ECO:0000256" key="2">
    <source>
        <dbReference type="ARBA" id="ARBA00022475"/>
    </source>
</evidence>
<dbReference type="PANTHER" id="PTHR30213">
    <property type="entry name" value="INNER MEMBRANE PROTEIN YHJD"/>
    <property type="match status" value="1"/>
</dbReference>
<evidence type="ECO:0000256" key="1">
    <source>
        <dbReference type="ARBA" id="ARBA00004651"/>
    </source>
</evidence>
<name>A0A2S4N6V4_9FLAO</name>
<evidence type="ECO:0000256" key="6">
    <source>
        <dbReference type="SAM" id="Phobius"/>
    </source>
</evidence>
<dbReference type="PIRSF" id="PIRSF035875">
    <property type="entry name" value="RNase_BN"/>
    <property type="match status" value="1"/>
</dbReference>
<feature type="transmembrane region" description="Helical" evidence="6">
    <location>
        <begin position="221"/>
        <end position="241"/>
    </location>
</feature>
<dbReference type="OrthoDB" id="9797028at2"/>
<dbReference type="AlphaFoldDB" id="A0A2S4N6V4"/>
<evidence type="ECO:0000313" key="7">
    <source>
        <dbReference type="EMBL" id="POS01445.1"/>
    </source>
</evidence>
<feature type="transmembrane region" description="Helical" evidence="6">
    <location>
        <begin position="253"/>
        <end position="276"/>
    </location>
</feature>
<sequence length="324" mass="35952">MKSVRESFIKDVWDVILATFSEFGEHKIMKMSASLAYTTVFSMGPMLLVILFVIGSVWGRDAIEGAIFNQAKDFVGVDAAKQIQEIIKNIAIANNGNLTAYIGIITLLIGATSVFAEIQDSINTIWGIRPKKRSGFWMFLKTRLLSFGVIGSLGFILLVSLFLSAILESLNSKLFSHFSNHTIYLVFASQNLINLFIIMLLFGVIFKVLPDANVTWKQVRVSSLTTAVLFMFGKFLISYYISNSHLGSAYGAAGSLVIIMVWVYYSSIILYVGALFTKCYAVEFGAPIRPSKFAEIVQTVHIKSEAETIQEATAEKKILNQNNT</sequence>
<evidence type="ECO:0000256" key="4">
    <source>
        <dbReference type="ARBA" id="ARBA00022989"/>
    </source>
</evidence>
<keyword evidence="3 6" id="KW-0812">Transmembrane</keyword>
<protein>
    <submittedName>
        <fullName evidence="7">Membrane protein</fullName>
    </submittedName>
</protein>
<proteinExistence type="predicted"/>
<keyword evidence="4 6" id="KW-1133">Transmembrane helix</keyword>
<dbReference type="Pfam" id="PF03631">
    <property type="entry name" value="Virul_fac_BrkB"/>
    <property type="match status" value="1"/>
</dbReference>
<evidence type="ECO:0000256" key="5">
    <source>
        <dbReference type="ARBA" id="ARBA00023136"/>
    </source>
</evidence>
<dbReference type="RefSeq" id="WP_103726298.1">
    <property type="nucleotide sequence ID" value="NZ_PQNY01000010.1"/>
</dbReference>
<feature type="transmembrane region" description="Helical" evidence="6">
    <location>
        <begin position="139"/>
        <end position="163"/>
    </location>
</feature>
<comment type="subcellular location">
    <subcellularLocation>
        <location evidence="1">Cell membrane</location>
        <topology evidence="1">Multi-pass membrane protein</topology>
    </subcellularLocation>
</comment>
<keyword evidence="8" id="KW-1185">Reference proteome</keyword>
<keyword evidence="5 6" id="KW-0472">Membrane</keyword>